<proteinExistence type="inferred from homology"/>
<dbReference type="InterPro" id="IPR005119">
    <property type="entry name" value="LysR_subst-bd"/>
</dbReference>
<evidence type="ECO:0000313" key="7">
    <source>
        <dbReference type="Proteomes" id="UP000291078"/>
    </source>
</evidence>
<keyword evidence="4" id="KW-0804">Transcription</keyword>
<comment type="caution">
    <text evidence="6">The sequence shown here is derived from an EMBL/GenBank/DDBJ whole genome shotgun (WGS) entry which is preliminary data.</text>
</comment>
<dbReference type="PANTHER" id="PTHR30537:SF35">
    <property type="entry name" value="TRANSCRIPTIONAL REGULATORY PROTEIN"/>
    <property type="match status" value="1"/>
</dbReference>
<dbReference type="CDD" id="cd08422">
    <property type="entry name" value="PBP2_CrgA_like"/>
    <property type="match status" value="1"/>
</dbReference>
<name>A0A4Q7S6W4_9BURK</name>
<evidence type="ECO:0000256" key="2">
    <source>
        <dbReference type="ARBA" id="ARBA00023015"/>
    </source>
</evidence>
<dbReference type="RefSeq" id="WP_130390114.1">
    <property type="nucleotide sequence ID" value="NZ_SGXM01000001.1"/>
</dbReference>
<dbReference type="SUPFAM" id="SSF53850">
    <property type="entry name" value="Periplasmic binding protein-like II"/>
    <property type="match status" value="1"/>
</dbReference>
<protein>
    <submittedName>
        <fullName evidence="6">DNA-binding transcriptional LysR family regulator</fullName>
    </submittedName>
</protein>
<dbReference type="InterPro" id="IPR036388">
    <property type="entry name" value="WH-like_DNA-bd_sf"/>
</dbReference>
<keyword evidence="3 6" id="KW-0238">DNA-binding</keyword>
<dbReference type="Proteomes" id="UP000291078">
    <property type="component" value="Unassembled WGS sequence"/>
</dbReference>
<evidence type="ECO:0000256" key="4">
    <source>
        <dbReference type="ARBA" id="ARBA00023163"/>
    </source>
</evidence>
<dbReference type="Pfam" id="PF00126">
    <property type="entry name" value="HTH_1"/>
    <property type="match status" value="1"/>
</dbReference>
<dbReference type="GO" id="GO:0003700">
    <property type="term" value="F:DNA-binding transcription factor activity"/>
    <property type="evidence" value="ECO:0007669"/>
    <property type="project" value="InterPro"/>
</dbReference>
<dbReference type="AlphaFoldDB" id="A0A4Q7S6W4"/>
<sequence>MRKNLDSGLLHAMRAFLRVLDSGSFTAAAEQLNLTTAQISRLVTDLEKRLGATLLQRTTRQRALTDAGAEYAERCREILALVDEAEASLSQTTSTPKGRLRIQCMASFGQHYVAPILANFFAKYPQLTVEYRSSQYVPDMLARGVDVSLYLAETLVDSGVVARRIGTSFAVLCAAPSYIDRFGAPQDFPELAGHACLRLVNPSISPDWRLIRHGSPPRTLSPAGQLVADTPEVLLDVAKRGSGITLLPLFSVIDDIRRGHLVHVLPAWRSPDIGVYAMLPSRHFLDARTRAWLDWVAQHISPQLESDAAFFSLQH</sequence>
<dbReference type="GO" id="GO:0006351">
    <property type="term" value="P:DNA-templated transcription"/>
    <property type="evidence" value="ECO:0007669"/>
    <property type="project" value="TreeGrafter"/>
</dbReference>
<dbReference type="InterPro" id="IPR036390">
    <property type="entry name" value="WH_DNA-bd_sf"/>
</dbReference>
<dbReference type="PROSITE" id="PS50931">
    <property type="entry name" value="HTH_LYSR"/>
    <property type="match status" value="1"/>
</dbReference>
<evidence type="ECO:0000259" key="5">
    <source>
        <dbReference type="PROSITE" id="PS50931"/>
    </source>
</evidence>
<dbReference type="FunFam" id="1.10.10.10:FF:000001">
    <property type="entry name" value="LysR family transcriptional regulator"/>
    <property type="match status" value="1"/>
</dbReference>
<keyword evidence="7" id="KW-1185">Reference proteome</keyword>
<evidence type="ECO:0000256" key="3">
    <source>
        <dbReference type="ARBA" id="ARBA00023125"/>
    </source>
</evidence>
<accession>A0A4Q7S6W4</accession>
<dbReference type="InterPro" id="IPR000847">
    <property type="entry name" value="LysR_HTH_N"/>
</dbReference>
<dbReference type="GO" id="GO:0043565">
    <property type="term" value="F:sequence-specific DNA binding"/>
    <property type="evidence" value="ECO:0007669"/>
    <property type="project" value="TreeGrafter"/>
</dbReference>
<dbReference type="PANTHER" id="PTHR30537">
    <property type="entry name" value="HTH-TYPE TRANSCRIPTIONAL REGULATOR"/>
    <property type="match status" value="1"/>
</dbReference>
<comment type="similarity">
    <text evidence="1">Belongs to the LysR transcriptional regulatory family.</text>
</comment>
<dbReference type="Gene3D" id="1.10.10.10">
    <property type="entry name" value="Winged helix-like DNA-binding domain superfamily/Winged helix DNA-binding domain"/>
    <property type="match status" value="1"/>
</dbReference>
<dbReference type="SUPFAM" id="SSF46785">
    <property type="entry name" value="Winged helix' DNA-binding domain"/>
    <property type="match status" value="1"/>
</dbReference>
<keyword evidence="2" id="KW-0805">Transcription regulation</keyword>
<reference evidence="6 7" key="1">
    <citation type="journal article" date="2015" name="Stand. Genomic Sci.">
        <title>Genomic Encyclopedia of Bacterial and Archaeal Type Strains, Phase III: the genomes of soil and plant-associated and newly described type strains.</title>
        <authorList>
            <person name="Whitman W.B."/>
            <person name="Woyke T."/>
            <person name="Klenk H.P."/>
            <person name="Zhou Y."/>
            <person name="Lilburn T.G."/>
            <person name="Beck B.J."/>
            <person name="De Vos P."/>
            <person name="Vandamme P."/>
            <person name="Eisen J.A."/>
            <person name="Garrity G."/>
            <person name="Hugenholtz P."/>
            <person name="Kyrpides N.C."/>
        </authorList>
    </citation>
    <scope>NUCLEOTIDE SEQUENCE [LARGE SCALE GENOMIC DNA]</scope>
    <source>
        <strain evidence="6 7">ASC-9842</strain>
    </source>
</reference>
<dbReference type="EMBL" id="SGXM01000001">
    <property type="protein sequence ID" value="RZT42126.1"/>
    <property type="molecule type" value="Genomic_DNA"/>
</dbReference>
<gene>
    <name evidence="6" type="ORF">EV147_1146</name>
</gene>
<evidence type="ECO:0000256" key="1">
    <source>
        <dbReference type="ARBA" id="ARBA00009437"/>
    </source>
</evidence>
<dbReference type="Gene3D" id="3.40.190.290">
    <property type="match status" value="1"/>
</dbReference>
<evidence type="ECO:0000313" key="6">
    <source>
        <dbReference type="EMBL" id="RZT42126.1"/>
    </source>
</evidence>
<feature type="domain" description="HTH lysR-type" evidence="5">
    <location>
        <begin position="10"/>
        <end position="65"/>
    </location>
</feature>
<dbReference type="InterPro" id="IPR058163">
    <property type="entry name" value="LysR-type_TF_proteobact-type"/>
</dbReference>
<organism evidence="6 7">
    <name type="scientific">Cupriavidus agavae</name>
    <dbReference type="NCBI Taxonomy" id="1001822"/>
    <lineage>
        <taxon>Bacteria</taxon>
        <taxon>Pseudomonadati</taxon>
        <taxon>Pseudomonadota</taxon>
        <taxon>Betaproteobacteria</taxon>
        <taxon>Burkholderiales</taxon>
        <taxon>Burkholderiaceae</taxon>
        <taxon>Cupriavidus</taxon>
    </lineage>
</organism>
<dbReference type="Pfam" id="PF03466">
    <property type="entry name" value="LysR_substrate"/>
    <property type="match status" value="1"/>
</dbReference>
<dbReference type="OrthoDB" id="9076738at2"/>